<keyword evidence="3" id="KW-1185">Reference proteome</keyword>
<dbReference type="STRING" id="416450.A0A1V6Q8C1"/>
<evidence type="ECO:0000256" key="1">
    <source>
        <dbReference type="SAM" id="MobiDB-lite"/>
    </source>
</evidence>
<feature type="compositionally biased region" description="Polar residues" evidence="1">
    <location>
        <begin position="429"/>
        <end position="438"/>
    </location>
</feature>
<gene>
    <name evidence="2" type="ORF">PENANT_c010G02901</name>
</gene>
<accession>A0A1V6Q8C1</accession>
<dbReference type="AlphaFoldDB" id="A0A1V6Q8C1"/>
<protein>
    <recommendedName>
        <fullName evidence="4">CHL4 family chromosome segregation protein</fullName>
    </recommendedName>
</protein>
<evidence type="ECO:0000313" key="2">
    <source>
        <dbReference type="EMBL" id="OQD85475.1"/>
    </source>
</evidence>
<evidence type="ECO:0008006" key="4">
    <source>
        <dbReference type="Google" id="ProtNLM"/>
    </source>
</evidence>
<name>A0A1V6Q8C1_9EURO</name>
<evidence type="ECO:0000313" key="3">
    <source>
        <dbReference type="Proteomes" id="UP000191672"/>
    </source>
</evidence>
<feature type="region of interest" description="Disordered" evidence="1">
    <location>
        <begin position="385"/>
        <end position="439"/>
    </location>
</feature>
<comment type="caution">
    <text evidence="2">The sequence shown here is derived from an EMBL/GenBank/DDBJ whole genome shotgun (WGS) entry which is preliminary data.</text>
</comment>
<sequence length="540" mass="59139">MGVSGLASRACLLTAIFDAKELEKQYPKPCAEGYAALFYLREILPSQVVHTTLFTSLVMARPKTVRAPTTASLPNNLRIPSSTPSLSKNLGKLSRQALLDLAFLWLNDRNIASFPPYLQHDEEVAPDEDEALPYPAAATIEEVRQAYEDLQDRKGGKREVLERILEGDWRHGITLRQLAMADLRYMDDHPASLRWTALELSRIDTKQKKPEETPSAKWSGSVPRMQAATFVQSLQREISPLVKAHYHLGRSGTLPLTILRIFVVDSPYQSPRQAAEIFTESSRVIYVAFPDSCPFVYTSIATSTGSKAAPAASSVTTDTRTLQRLVRDSIPKALSRPQERFTLKATSLAAKNLPTLLALRGPGRSAFANGAYSIFADAVIEGSPLDPRPSNTVTPEEHIKTSHQSPTEEGIEKENGSTGEVSSKRKSTGNETAFLSPTSRKRRLAIHSRFGTSGSSLAPAPLDRLDVRLLDKVRAGNEDEANEPSASTLPAVSLNFAGSDVITGIRKLAELGIIDPERMPSWMTGDEGISVATIQQGRRL</sequence>
<dbReference type="Pfam" id="PF05238">
    <property type="entry name" value="CENP-N"/>
    <property type="match status" value="1"/>
</dbReference>
<dbReference type="InterPro" id="IPR007902">
    <property type="entry name" value="Chl4/mis15/CENP-N"/>
</dbReference>
<reference evidence="3" key="1">
    <citation type="journal article" date="2017" name="Nat. Microbiol.">
        <title>Global analysis of biosynthetic gene clusters reveals vast potential of secondary metabolite production in Penicillium species.</title>
        <authorList>
            <person name="Nielsen J.C."/>
            <person name="Grijseels S."/>
            <person name="Prigent S."/>
            <person name="Ji B."/>
            <person name="Dainat J."/>
            <person name="Nielsen K.F."/>
            <person name="Frisvad J.C."/>
            <person name="Workman M."/>
            <person name="Nielsen J."/>
        </authorList>
    </citation>
    <scope>NUCLEOTIDE SEQUENCE [LARGE SCALE GENOMIC DNA]</scope>
    <source>
        <strain evidence="3">IBT 31811</strain>
    </source>
</reference>
<dbReference type="Proteomes" id="UP000191672">
    <property type="component" value="Unassembled WGS sequence"/>
</dbReference>
<dbReference type="Gene3D" id="3.10.20.720">
    <property type="match status" value="1"/>
</dbReference>
<proteinExistence type="predicted"/>
<dbReference type="EMBL" id="MDYN01000010">
    <property type="protein sequence ID" value="OQD85475.1"/>
    <property type="molecule type" value="Genomic_DNA"/>
</dbReference>
<dbReference type="GO" id="GO:0034080">
    <property type="term" value="P:CENP-A containing chromatin assembly"/>
    <property type="evidence" value="ECO:0007669"/>
    <property type="project" value="InterPro"/>
</dbReference>
<dbReference type="GO" id="GO:0007059">
    <property type="term" value="P:chromosome segregation"/>
    <property type="evidence" value="ECO:0007669"/>
    <property type="project" value="InterPro"/>
</dbReference>
<organism evidence="2 3">
    <name type="scientific">Penicillium antarcticum</name>
    <dbReference type="NCBI Taxonomy" id="416450"/>
    <lineage>
        <taxon>Eukaryota</taxon>
        <taxon>Fungi</taxon>
        <taxon>Dikarya</taxon>
        <taxon>Ascomycota</taxon>
        <taxon>Pezizomycotina</taxon>
        <taxon>Eurotiomycetes</taxon>
        <taxon>Eurotiomycetidae</taxon>
        <taxon>Eurotiales</taxon>
        <taxon>Aspergillaceae</taxon>
        <taxon>Penicillium</taxon>
    </lineage>
</organism>